<protein>
    <submittedName>
        <fullName evidence="1">Uncharacterized protein</fullName>
    </submittedName>
</protein>
<organism evidence="1 2">
    <name type="scientific">Brachionus plicatilis</name>
    <name type="common">Marine rotifer</name>
    <name type="synonym">Brachionus muelleri</name>
    <dbReference type="NCBI Taxonomy" id="10195"/>
    <lineage>
        <taxon>Eukaryota</taxon>
        <taxon>Metazoa</taxon>
        <taxon>Spiralia</taxon>
        <taxon>Gnathifera</taxon>
        <taxon>Rotifera</taxon>
        <taxon>Eurotatoria</taxon>
        <taxon>Monogononta</taxon>
        <taxon>Pseudotrocha</taxon>
        <taxon>Ploima</taxon>
        <taxon>Brachionidae</taxon>
        <taxon>Brachionus</taxon>
    </lineage>
</organism>
<proteinExistence type="predicted"/>
<evidence type="ECO:0000313" key="2">
    <source>
        <dbReference type="Proteomes" id="UP000276133"/>
    </source>
</evidence>
<sequence length="155" mass="18541">MENRVFNRRPQFSSTVELKFHLLATYKPDDVQRTLRSELKAIKLDVNYEESVLKFQQIVNKIEKIDEFKLAWMFYDAVDPRVRADLESKNVKTLNDAITQARIFIRSTWSVNKPVRVYYSRNNHKKDIRIIREKIIINHSKVYLFYHSLTGLTSF</sequence>
<accession>A0A3M7PZ33</accession>
<evidence type="ECO:0000313" key="1">
    <source>
        <dbReference type="EMBL" id="RNA04204.1"/>
    </source>
</evidence>
<dbReference type="Proteomes" id="UP000276133">
    <property type="component" value="Unassembled WGS sequence"/>
</dbReference>
<name>A0A3M7PZ33_BRAPC</name>
<reference evidence="1 2" key="1">
    <citation type="journal article" date="2018" name="Sci. Rep.">
        <title>Genomic signatures of local adaptation to the degree of environmental predictability in rotifers.</title>
        <authorList>
            <person name="Franch-Gras L."/>
            <person name="Hahn C."/>
            <person name="Garcia-Roger E.M."/>
            <person name="Carmona M.J."/>
            <person name="Serra M."/>
            <person name="Gomez A."/>
        </authorList>
    </citation>
    <scope>NUCLEOTIDE SEQUENCE [LARGE SCALE GENOMIC DNA]</scope>
    <source>
        <strain evidence="1">HYR1</strain>
    </source>
</reference>
<gene>
    <name evidence="1" type="ORF">BpHYR1_033645</name>
</gene>
<keyword evidence="2" id="KW-1185">Reference proteome</keyword>
<dbReference type="AlphaFoldDB" id="A0A3M7PZ33"/>
<comment type="caution">
    <text evidence="1">The sequence shown here is derived from an EMBL/GenBank/DDBJ whole genome shotgun (WGS) entry which is preliminary data.</text>
</comment>
<dbReference type="EMBL" id="REGN01008197">
    <property type="protein sequence ID" value="RNA04204.1"/>
    <property type="molecule type" value="Genomic_DNA"/>
</dbReference>